<reference evidence="15" key="1">
    <citation type="journal article" date="2020" name="mSystems">
        <title>Genome- and Community-Level Interaction Insights into Carbon Utilization and Element Cycling Functions of Hydrothermarchaeota in Hydrothermal Sediment.</title>
        <authorList>
            <person name="Zhou Z."/>
            <person name="Liu Y."/>
            <person name="Xu W."/>
            <person name="Pan J."/>
            <person name="Luo Z.H."/>
            <person name="Li M."/>
        </authorList>
    </citation>
    <scope>NUCLEOTIDE SEQUENCE [LARGE SCALE GENOMIC DNA]</scope>
    <source>
        <strain evidence="15">SpSt-381</strain>
    </source>
</reference>
<feature type="domain" description="Toprim" evidence="14">
    <location>
        <begin position="262"/>
        <end position="343"/>
    </location>
</feature>
<comment type="domain">
    <text evidence="12">Contains an N-terminal zinc-binding domain, a central core domain that contains the primase activity, and a C-terminal DnaB-binding domain.</text>
</comment>
<evidence type="ECO:0000256" key="13">
    <source>
        <dbReference type="SAM" id="Coils"/>
    </source>
</evidence>
<evidence type="ECO:0000256" key="6">
    <source>
        <dbReference type="ARBA" id="ARBA00022723"/>
    </source>
</evidence>
<evidence type="ECO:0000313" key="15">
    <source>
        <dbReference type="EMBL" id="HGZ42964.1"/>
    </source>
</evidence>
<dbReference type="InterPro" id="IPR013264">
    <property type="entry name" value="DNAG_N"/>
</dbReference>
<dbReference type="InterPro" id="IPR034151">
    <property type="entry name" value="TOPRIM_DnaG_bac"/>
</dbReference>
<dbReference type="GO" id="GO:0003899">
    <property type="term" value="F:DNA-directed RNA polymerase activity"/>
    <property type="evidence" value="ECO:0007669"/>
    <property type="project" value="UniProtKB-UniRule"/>
</dbReference>
<dbReference type="HAMAP" id="MF_00974">
    <property type="entry name" value="DNA_primase_DnaG"/>
    <property type="match status" value="1"/>
</dbReference>
<proteinExistence type="inferred from homology"/>
<feature type="coiled-coil region" evidence="13">
    <location>
        <begin position="536"/>
        <end position="587"/>
    </location>
</feature>
<dbReference type="InterPro" id="IPR006171">
    <property type="entry name" value="TOPRIM_dom"/>
</dbReference>
<dbReference type="GO" id="GO:0006269">
    <property type="term" value="P:DNA replication, synthesis of primer"/>
    <property type="evidence" value="ECO:0007669"/>
    <property type="project" value="UniProtKB-UniRule"/>
</dbReference>
<dbReference type="SUPFAM" id="SSF56731">
    <property type="entry name" value="DNA primase core"/>
    <property type="match status" value="1"/>
</dbReference>
<sequence length="624" mass="66576">MTAGAGRGPRGADDWVERVRAASDIVEVIGASVALRRSGRNWVGLCPFHAEKTPSFSVNAERQFYHCFSCKAGGDVFRFVMDTEKVGFLEAVEMLSRRAGIAVPERRSGEGRGRRGVLLEALEAAAQAYEQWLGDPGQGARARAYLEGRGVAHETVRAFRLGLAPPGWDALSARLRGRFSDDVLVEAGLAARRDTGGLYDRFRHRLMVPLVAPGGAVLGFGARALAESDQPKYLNSPETPAYHKGAFLYALEQARRAVPPDGEVIVVEGYFDAIALHQAGLANTVATSGTALTPEQARLLRRLAARVALTYDGDRAGREAMMRSLGVLLAEGLEVAVVDLPPGEDPDTLVRRGGAAAWAAARGAAADPVEFVHRHVLRAAGPGDPRERALQAVVALGAAVADPVRLRLLAERAAQVLGFPEATLLRAVELKRAGREAAAPLRAAVARRAETEGAPERRLLRALVHAPEAVAWVRGELAPDDFRDAGCRAVAERLWAGGDPCAGDDAPAALARGLAAEECPPADEAAVRAEALGLVLRRIREEQRDLTAEVRRAGDDAARLAALEERLGRLTTQLIETEARLAEARRSLTARPAGGDPHDVMNDIRAIARAAMAAGTNHDRGVKP</sequence>
<dbReference type="InterPro" id="IPR030846">
    <property type="entry name" value="DnaG_bac"/>
</dbReference>
<dbReference type="EMBL" id="DSQF01000012">
    <property type="protein sequence ID" value="HGZ42964.1"/>
    <property type="molecule type" value="Genomic_DNA"/>
</dbReference>
<keyword evidence="5 12" id="KW-0235">DNA replication</keyword>
<comment type="subunit">
    <text evidence="12">Monomer. Interacts with DnaB.</text>
</comment>
<keyword evidence="3 12" id="KW-0808">Transferase</keyword>
<dbReference type="PROSITE" id="PS50880">
    <property type="entry name" value="TOPRIM"/>
    <property type="match status" value="1"/>
</dbReference>
<keyword evidence="13" id="KW-0175">Coiled coil</keyword>
<dbReference type="GO" id="GO:0000428">
    <property type="term" value="C:DNA-directed RNA polymerase complex"/>
    <property type="evidence" value="ECO:0007669"/>
    <property type="project" value="UniProtKB-KW"/>
</dbReference>
<evidence type="ECO:0000256" key="1">
    <source>
        <dbReference type="ARBA" id="ARBA00022478"/>
    </source>
</evidence>
<evidence type="ECO:0000256" key="4">
    <source>
        <dbReference type="ARBA" id="ARBA00022695"/>
    </source>
</evidence>
<comment type="caution">
    <text evidence="15">The sequence shown here is derived from an EMBL/GenBank/DDBJ whole genome shotgun (WGS) entry which is preliminary data.</text>
</comment>
<evidence type="ECO:0000256" key="10">
    <source>
        <dbReference type="ARBA" id="ARBA00023125"/>
    </source>
</evidence>
<dbReference type="SUPFAM" id="SSF57783">
    <property type="entry name" value="Zinc beta-ribbon"/>
    <property type="match status" value="1"/>
</dbReference>
<comment type="similarity">
    <text evidence="12">Belongs to the DnaG primase family.</text>
</comment>
<evidence type="ECO:0000256" key="5">
    <source>
        <dbReference type="ARBA" id="ARBA00022705"/>
    </source>
</evidence>
<evidence type="ECO:0000256" key="9">
    <source>
        <dbReference type="ARBA" id="ARBA00022842"/>
    </source>
</evidence>
<dbReference type="FunFam" id="3.90.580.10:FF:000001">
    <property type="entry name" value="DNA primase"/>
    <property type="match status" value="1"/>
</dbReference>
<evidence type="ECO:0000256" key="3">
    <source>
        <dbReference type="ARBA" id="ARBA00022679"/>
    </source>
</evidence>
<dbReference type="InterPro" id="IPR050219">
    <property type="entry name" value="DnaG_primase"/>
</dbReference>
<dbReference type="EC" id="2.7.7.101" evidence="12"/>
<dbReference type="Gene3D" id="3.90.580.10">
    <property type="entry name" value="Zinc finger, CHC2-type domain"/>
    <property type="match status" value="1"/>
</dbReference>
<evidence type="ECO:0000256" key="11">
    <source>
        <dbReference type="ARBA" id="ARBA00023163"/>
    </source>
</evidence>
<dbReference type="Pfam" id="PF08275">
    <property type="entry name" value="DNAG_N"/>
    <property type="match status" value="1"/>
</dbReference>
<dbReference type="InterPro" id="IPR036977">
    <property type="entry name" value="DNA_primase_Znf_CHC2"/>
</dbReference>
<evidence type="ECO:0000256" key="8">
    <source>
        <dbReference type="ARBA" id="ARBA00022833"/>
    </source>
</evidence>
<keyword evidence="1 12" id="KW-0240">DNA-directed RNA polymerase</keyword>
<keyword evidence="8 12" id="KW-0862">Zinc</keyword>
<dbReference type="Gene3D" id="3.90.980.10">
    <property type="entry name" value="DNA primase, catalytic core, N-terminal domain"/>
    <property type="match status" value="1"/>
</dbReference>
<accession>A0A832I3K6</accession>
<keyword evidence="2 12" id="KW-0639">Primosome</keyword>
<dbReference type="GO" id="GO:0005737">
    <property type="term" value="C:cytoplasm"/>
    <property type="evidence" value="ECO:0007669"/>
    <property type="project" value="TreeGrafter"/>
</dbReference>
<evidence type="ECO:0000259" key="14">
    <source>
        <dbReference type="PROSITE" id="PS50880"/>
    </source>
</evidence>
<organism evidence="15">
    <name type="scientific">Eiseniibacteriota bacterium</name>
    <dbReference type="NCBI Taxonomy" id="2212470"/>
    <lineage>
        <taxon>Bacteria</taxon>
        <taxon>Candidatus Eiseniibacteriota</taxon>
    </lineage>
</organism>
<keyword evidence="11 12" id="KW-0804">Transcription</keyword>
<dbReference type="SMART" id="SM00493">
    <property type="entry name" value="TOPRIM"/>
    <property type="match status" value="1"/>
</dbReference>
<dbReference type="PANTHER" id="PTHR30313">
    <property type="entry name" value="DNA PRIMASE"/>
    <property type="match status" value="1"/>
</dbReference>
<feature type="zinc finger region" description="CHC2-type" evidence="12">
    <location>
        <begin position="46"/>
        <end position="70"/>
    </location>
</feature>
<dbReference type="AlphaFoldDB" id="A0A832I3K6"/>
<comment type="function">
    <text evidence="12">RNA polymerase that catalyzes the synthesis of short RNA molecules used as primers for DNA polymerase during DNA replication.</text>
</comment>
<dbReference type="Gene3D" id="3.40.1360.10">
    <property type="match status" value="1"/>
</dbReference>
<dbReference type="InterPro" id="IPR002694">
    <property type="entry name" value="Znf_CHC2"/>
</dbReference>
<comment type="catalytic activity">
    <reaction evidence="12">
        <text>ssDNA + n NTP = ssDNA/pppN(pN)n-1 hybrid + (n-1) diphosphate.</text>
        <dbReference type="EC" id="2.7.7.101"/>
    </reaction>
</comment>
<keyword evidence="10 12" id="KW-0238">DNA-binding</keyword>
<dbReference type="GO" id="GO:1990077">
    <property type="term" value="C:primosome complex"/>
    <property type="evidence" value="ECO:0007669"/>
    <property type="project" value="UniProtKB-KW"/>
</dbReference>
<evidence type="ECO:0000256" key="2">
    <source>
        <dbReference type="ARBA" id="ARBA00022515"/>
    </source>
</evidence>
<protein>
    <recommendedName>
        <fullName evidence="12">DNA primase</fullName>
        <ecNumber evidence="12">2.7.7.101</ecNumber>
    </recommendedName>
</protein>
<dbReference type="Pfam" id="PF01807">
    <property type="entry name" value="Zn_ribbon_DnaG"/>
    <property type="match status" value="1"/>
</dbReference>
<dbReference type="GO" id="GO:0003677">
    <property type="term" value="F:DNA binding"/>
    <property type="evidence" value="ECO:0007669"/>
    <property type="project" value="UniProtKB-KW"/>
</dbReference>
<dbReference type="InterPro" id="IPR006295">
    <property type="entry name" value="DNA_primase_DnaG"/>
</dbReference>
<dbReference type="CDD" id="cd03364">
    <property type="entry name" value="TOPRIM_DnaG_primases"/>
    <property type="match status" value="1"/>
</dbReference>
<gene>
    <name evidence="12 15" type="primary">dnaG</name>
    <name evidence="15" type="ORF">ENR23_05980</name>
</gene>
<keyword evidence="7 12" id="KW-0863">Zinc-finger</keyword>
<comment type="cofactor">
    <cofactor evidence="12">
        <name>Zn(2+)</name>
        <dbReference type="ChEBI" id="CHEBI:29105"/>
    </cofactor>
    <text evidence="12">Binds 1 zinc ion per monomer.</text>
</comment>
<name>A0A832I3K6_UNCEI</name>
<dbReference type="NCBIfam" id="TIGR01391">
    <property type="entry name" value="dnaG"/>
    <property type="match status" value="1"/>
</dbReference>
<dbReference type="Pfam" id="PF13155">
    <property type="entry name" value="Toprim_2"/>
    <property type="match status" value="1"/>
</dbReference>
<evidence type="ECO:0000256" key="12">
    <source>
        <dbReference type="HAMAP-Rule" id="MF_00974"/>
    </source>
</evidence>
<keyword evidence="4 12" id="KW-0548">Nucleotidyltransferase</keyword>
<dbReference type="PANTHER" id="PTHR30313:SF2">
    <property type="entry name" value="DNA PRIMASE"/>
    <property type="match status" value="1"/>
</dbReference>
<keyword evidence="6 12" id="KW-0479">Metal-binding</keyword>
<keyword evidence="9" id="KW-0460">Magnesium</keyword>
<dbReference type="InterPro" id="IPR037068">
    <property type="entry name" value="DNA_primase_core_N_sf"/>
</dbReference>
<dbReference type="SMART" id="SM00400">
    <property type="entry name" value="ZnF_CHCC"/>
    <property type="match status" value="1"/>
</dbReference>
<dbReference type="GO" id="GO:0008270">
    <property type="term" value="F:zinc ion binding"/>
    <property type="evidence" value="ECO:0007669"/>
    <property type="project" value="UniProtKB-UniRule"/>
</dbReference>
<evidence type="ECO:0000256" key="7">
    <source>
        <dbReference type="ARBA" id="ARBA00022771"/>
    </source>
</evidence>